<accession>A0A0X8FLJ2</accession>
<dbReference type="Proteomes" id="UP000062260">
    <property type="component" value="Chromosome"/>
</dbReference>
<protein>
    <submittedName>
        <fullName evidence="1">Uncharacterized protein</fullName>
    </submittedName>
</protein>
<dbReference type="Gene3D" id="2.40.50.140">
    <property type="entry name" value="Nucleic acid-binding proteins"/>
    <property type="match status" value="1"/>
</dbReference>
<dbReference type="EMBL" id="CP014163">
    <property type="protein sequence ID" value="AMB99447.1"/>
    <property type="molecule type" value="Genomic_DNA"/>
</dbReference>
<reference evidence="2" key="2">
    <citation type="submission" date="2016-01" db="EMBL/GenBank/DDBJ databases">
        <title>Six Aerococcus type strain genome sequencing and assembly using PacBio and Illumina Hiseq.</title>
        <authorList>
            <person name="Carkaci D."/>
            <person name="Dargis R."/>
            <person name="Nielsen X.C."/>
            <person name="Skovgaard O."/>
            <person name="Fuursted K."/>
            <person name="Christensen J.J."/>
        </authorList>
    </citation>
    <scope>NUCLEOTIDE SEQUENCE [LARGE SCALE GENOMIC DNA]</scope>
    <source>
        <strain evidence="2">CCUG42038B</strain>
    </source>
</reference>
<dbReference type="AlphaFoldDB" id="A0A0X8FLJ2"/>
<dbReference type="RefSeq" id="WP_067979203.1">
    <property type="nucleotide sequence ID" value="NZ_FNHJ01000011.1"/>
</dbReference>
<dbReference type="InterPro" id="IPR012340">
    <property type="entry name" value="NA-bd_OB-fold"/>
</dbReference>
<organism evidence="1 2">
    <name type="scientific">Aerococcus urinaehominis</name>
    <dbReference type="NCBI Taxonomy" id="128944"/>
    <lineage>
        <taxon>Bacteria</taxon>
        <taxon>Bacillati</taxon>
        <taxon>Bacillota</taxon>
        <taxon>Bacilli</taxon>
        <taxon>Lactobacillales</taxon>
        <taxon>Aerococcaceae</taxon>
        <taxon>Aerococcus</taxon>
    </lineage>
</organism>
<dbReference type="STRING" id="128944.AWM75_05310"/>
<gene>
    <name evidence="1" type="ORF">AWM75_05310</name>
</gene>
<reference evidence="1 2" key="1">
    <citation type="journal article" date="2016" name="Genome Announc.">
        <title>Complete Genome Sequences of Aerococcus christensenii CCUG 28831T, Aerococcus sanguinicola CCUG 43001T, Aerococcus urinae CCUG 36881T, Aerococcus urinaeequi CCUG 28094T, Aerococcus urinaehominis CCUG 42038 BT, and Aerococcus viridans CCUG 4311T.</title>
        <authorList>
            <person name="Carkaci D."/>
            <person name="Dargis R."/>
            <person name="Nielsen X.C."/>
            <person name="Skovgaard O."/>
            <person name="Fuursted K."/>
            <person name="Christensen J.J."/>
        </authorList>
    </citation>
    <scope>NUCLEOTIDE SEQUENCE [LARGE SCALE GENOMIC DNA]</scope>
    <source>
        <strain evidence="1 2">CCUG42038B</strain>
    </source>
</reference>
<dbReference type="KEGG" id="auh:AWM75_05310"/>
<keyword evidence="2" id="KW-1185">Reference proteome</keyword>
<sequence>MDQLGIVIEPVSADQAGKVRIINQNTAVSAVAEGADHEFLKNELVRICRIKDNVAYCQQSMLDL</sequence>
<evidence type="ECO:0000313" key="1">
    <source>
        <dbReference type="EMBL" id="AMB99447.1"/>
    </source>
</evidence>
<evidence type="ECO:0000313" key="2">
    <source>
        <dbReference type="Proteomes" id="UP000062260"/>
    </source>
</evidence>
<proteinExistence type="predicted"/>
<name>A0A0X8FLJ2_9LACT</name>